<reference evidence="9 10" key="1">
    <citation type="submission" date="2020-08" db="EMBL/GenBank/DDBJ databases">
        <authorList>
            <person name="Seo M.-J."/>
        </authorList>
    </citation>
    <scope>NUCLEOTIDE SEQUENCE [LARGE SCALE GENOMIC DNA]</scope>
    <source>
        <strain evidence="9 10">KIGAM211</strain>
    </source>
</reference>
<feature type="domain" description="Peptidase M48" evidence="8">
    <location>
        <begin position="109"/>
        <end position="265"/>
    </location>
</feature>
<evidence type="ECO:0000313" key="10">
    <source>
        <dbReference type="Proteomes" id="UP000523955"/>
    </source>
</evidence>
<dbReference type="RefSeq" id="WP_056680653.1">
    <property type="nucleotide sequence ID" value="NZ_JACKXE010000002.1"/>
</dbReference>
<comment type="cofactor">
    <cofactor evidence="6">
        <name>Zn(2+)</name>
        <dbReference type="ChEBI" id="CHEBI:29105"/>
    </cofactor>
    <text evidence="6">Binds 1 zinc ion per subunit.</text>
</comment>
<evidence type="ECO:0000259" key="8">
    <source>
        <dbReference type="Pfam" id="PF01435"/>
    </source>
</evidence>
<keyword evidence="7" id="KW-0472">Membrane</keyword>
<feature type="transmembrane region" description="Helical" evidence="7">
    <location>
        <begin position="148"/>
        <end position="169"/>
    </location>
</feature>
<dbReference type="EMBL" id="JACKXE010000002">
    <property type="protein sequence ID" value="MBB6629655.1"/>
    <property type="molecule type" value="Genomic_DNA"/>
</dbReference>
<proteinExistence type="inferred from homology"/>
<keyword evidence="10" id="KW-1185">Reference proteome</keyword>
<keyword evidence="2" id="KW-0479">Metal-binding</keyword>
<keyword evidence="7" id="KW-1133">Transmembrane helix</keyword>
<name>A0A7X0VCM7_9ACTN</name>
<dbReference type="AlphaFoldDB" id="A0A7X0VCM7"/>
<dbReference type="GO" id="GO:0006508">
    <property type="term" value="P:proteolysis"/>
    <property type="evidence" value="ECO:0007669"/>
    <property type="project" value="UniProtKB-KW"/>
</dbReference>
<evidence type="ECO:0000256" key="4">
    <source>
        <dbReference type="ARBA" id="ARBA00022833"/>
    </source>
</evidence>
<dbReference type="Pfam" id="PF01435">
    <property type="entry name" value="Peptidase_M48"/>
    <property type="match status" value="1"/>
</dbReference>
<accession>A0A7X0VCM7</accession>
<evidence type="ECO:0000256" key="5">
    <source>
        <dbReference type="ARBA" id="ARBA00023049"/>
    </source>
</evidence>
<dbReference type="GO" id="GO:0046872">
    <property type="term" value="F:metal ion binding"/>
    <property type="evidence" value="ECO:0007669"/>
    <property type="project" value="UniProtKB-KW"/>
</dbReference>
<gene>
    <name evidence="9" type="ORF">H5V45_20220</name>
</gene>
<dbReference type="Proteomes" id="UP000523955">
    <property type="component" value="Unassembled WGS sequence"/>
</dbReference>
<comment type="similarity">
    <text evidence="6">Belongs to the peptidase M48 family.</text>
</comment>
<organism evidence="9 10">
    <name type="scientific">Nocardioides luti</name>
    <dbReference type="NCBI Taxonomy" id="2761101"/>
    <lineage>
        <taxon>Bacteria</taxon>
        <taxon>Bacillati</taxon>
        <taxon>Actinomycetota</taxon>
        <taxon>Actinomycetes</taxon>
        <taxon>Propionibacteriales</taxon>
        <taxon>Nocardioidaceae</taxon>
        <taxon>Nocardioides</taxon>
    </lineage>
</organism>
<keyword evidence="3 6" id="KW-0378">Hydrolase</keyword>
<feature type="transmembrane region" description="Helical" evidence="7">
    <location>
        <begin position="175"/>
        <end position="193"/>
    </location>
</feature>
<evidence type="ECO:0000256" key="1">
    <source>
        <dbReference type="ARBA" id="ARBA00022670"/>
    </source>
</evidence>
<dbReference type="InterPro" id="IPR001915">
    <property type="entry name" value="Peptidase_M48"/>
</dbReference>
<comment type="caution">
    <text evidence="9">The sequence shown here is derived from an EMBL/GenBank/DDBJ whole genome shotgun (WGS) entry which is preliminary data.</text>
</comment>
<keyword evidence="1 6" id="KW-0645">Protease</keyword>
<keyword evidence="7" id="KW-0812">Transmembrane</keyword>
<dbReference type="GO" id="GO:0004222">
    <property type="term" value="F:metalloendopeptidase activity"/>
    <property type="evidence" value="ECO:0007669"/>
    <property type="project" value="InterPro"/>
</dbReference>
<evidence type="ECO:0000256" key="6">
    <source>
        <dbReference type="RuleBase" id="RU003983"/>
    </source>
</evidence>
<evidence type="ECO:0000256" key="2">
    <source>
        <dbReference type="ARBA" id="ARBA00022723"/>
    </source>
</evidence>
<protein>
    <submittedName>
        <fullName evidence="9">M48 family metalloprotease</fullName>
    </submittedName>
</protein>
<evidence type="ECO:0000313" key="9">
    <source>
        <dbReference type="EMBL" id="MBB6629655.1"/>
    </source>
</evidence>
<evidence type="ECO:0000256" key="3">
    <source>
        <dbReference type="ARBA" id="ARBA00022801"/>
    </source>
</evidence>
<keyword evidence="5 6" id="KW-0482">Metalloprotease</keyword>
<evidence type="ECO:0000256" key="7">
    <source>
        <dbReference type="SAM" id="Phobius"/>
    </source>
</evidence>
<feature type="transmembrane region" description="Helical" evidence="7">
    <location>
        <begin position="6"/>
        <end position="33"/>
    </location>
</feature>
<keyword evidence="4 6" id="KW-0862">Zinc</keyword>
<sequence length="267" mass="27883">MPDQLTSALLIVVTIAYLGGAVLLIVALAKVLLAWSVSWRTSAQTSPVDVLLQQRAAAAMAAVAAVANVPPPATDVVAILGAPVAGEADGTVGDGGLAVTRFRAGRPPTVVFARAALTGLSARAVQSLAAHELGHVIRRERSSAAARYSWLVGYLLLVLAGAGLTAAALAASPQLAGPSLLATMSAAVAFLGLRFTFDRREEATADLFAIDLTRDLDAAAELMRFYEKSLARPTPDGGPAWSRLERRWFATHPEPQARLAAMRSRLG</sequence>